<organism evidence="2 3">
    <name type="scientific">Plectus sambesii</name>
    <dbReference type="NCBI Taxonomy" id="2011161"/>
    <lineage>
        <taxon>Eukaryota</taxon>
        <taxon>Metazoa</taxon>
        <taxon>Ecdysozoa</taxon>
        <taxon>Nematoda</taxon>
        <taxon>Chromadorea</taxon>
        <taxon>Plectida</taxon>
        <taxon>Plectina</taxon>
        <taxon>Plectoidea</taxon>
        <taxon>Plectidae</taxon>
        <taxon>Plectus</taxon>
    </lineage>
</organism>
<evidence type="ECO:0000313" key="2">
    <source>
        <dbReference type="Proteomes" id="UP000887566"/>
    </source>
</evidence>
<name>A0A914W8L9_9BILA</name>
<reference evidence="3" key="1">
    <citation type="submission" date="2022-11" db="UniProtKB">
        <authorList>
            <consortium name="WormBaseParasite"/>
        </authorList>
    </citation>
    <scope>IDENTIFICATION</scope>
</reference>
<evidence type="ECO:0000313" key="3">
    <source>
        <dbReference type="WBParaSite" id="PSAMB.scaffold3325size33679.g21144.t1"/>
    </source>
</evidence>
<keyword evidence="2" id="KW-1185">Reference proteome</keyword>
<feature type="domain" description="Reverse transcriptase" evidence="1">
    <location>
        <begin position="22"/>
        <end position="90"/>
    </location>
</feature>
<dbReference type="PANTHER" id="PTHR47027">
    <property type="entry name" value="REVERSE TRANSCRIPTASE DOMAIN-CONTAINING PROTEIN"/>
    <property type="match status" value="1"/>
</dbReference>
<evidence type="ECO:0000259" key="1">
    <source>
        <dbReference type="Pfam" id="PF00078"/>
    </source>
</evidence>
<proteinExistence type="predicted"/>
<dbReference type="Pfam" id="PF00078">
    <property type="entry name" value="RVT_1"/>
    <property type="match status" value="1"/>
</dbReference>
<dbReference type="Proteomes" id="UP000887566">
    <property type="component" value="Unplaced"/>
</dbReference>
<dbReference type="WBParaSite" id="PSAMB.scaffold3325size33679.g21144.t1">
    <property type="protein sequence ID" value="PSAMB.scaffold3325size33679.g21144.t1"/>
    <property type="gene ID" value="PSAMB.scaffold3325size33679.g21144"/>
</dbReference>
<dbReference type="InterPro" id="IPR000477">
    <property type="entry name" value="RT_dom"/>
</dbReference>
<protein>
    <submittedName>
        <fullName evidence="3">Reverse transcriptase domain-containing protein</fullName>
    </submittedName>
</protein>
<dbReference type="PANTHER" id="PTHR47027:SF20">
    <property type="entry name" value="REVERSE TRANSCRIPTASE-LIKE PROTEIN WITH RNA-DIRECTED DNA POLYMERASE DOMAIN"/>
    <property type="match status" value="1"/>
</dbReference>
<accession>A0A914W8L9</accession>
<dbReference type="AlphaFoldDB" id="A0A914W8L9"/>
<sequence>MRAVFANRHGAQYDVNQFITDLMFADDGAVFADTDAEATDTLYNIARIAQSYGLKINAEKTKALTTDGSPAHVHLNGGQIEQVREFKYLGSLVQEKKTASSVEVYSRIAQATAAFASLKWCVWKKPNISAKMKICLFRSLVLPILLYGSETWTLLKADASKLEVFQMRCLRQILRVSICDRVRNEVIRDRCDKQPPIKEQIQQRHLRWFGHVCRMNDHRLPRRLLWRQRPPEWKIQRAAPKKTWLKCVEEDLRPQRLSPEGAKKIAADRQGWKNIVNGVLDPVAPTAAYWLRGRSPPNSQAPATEK</sequence>